<evidence type="ECO:0000259" key="2">
    <source>
        <dbReference type="Pfam" id="PF23559"/>
    </source>
</evidence>
<protein>
    <submittedName>
        <fullName evidence="4">Uncharacterized protein</fullName>
    </submittedName>
</protein>
<evidence type="ECO:0000313" key="5">
    <source>
        <dbReference type="Proteomes" id="UP000604825"/>
    </source>
</evidence>
<sequence length="574" mass="64988">MGGSASCRRYRECGHREGARAANIGFIEKKENQLMEDTAEEYYYELISRNLLIPDHVYVDQQWCKMHDLLRQLAHHLSKRIVYSETHSCWKVQLYLNYDHCGDLHNLPLTVTRLCSLRRLGLNNTPINQVPKGIGRLKSLNDLRGFPIGGGNANSARMLDGWNLEELGPLMQLRSLELINLDRAGPCSTDSLFINKRYLERLSLWSTESTDEPYFEGVVINIEKTFDLLIPTHNLEDLSFCNFFGRRFATWLGTAAHLPSLTYLNLIDCKSCLNLPPICQLPNLKYLQIKGATAVTKIGLEFVGYGVGNLRSTEAVAFPKLETLIIRDMPNWEEWSFVAEEEEQEATPAGKERVEDEAAANQKEDAPPPRTQLLPRLKKMELDRCPKLRALPQQLGQQATSLKELQLRDVHSLNVVENLCFLSEVLVITYCGGLERVSNLPQVRLLRVQRCPNLRCVERLDNLHQLFRTEDMEGASSSRWLPGLQEQHRQLLHGEDLDVYTGMSTHRRLDQAGQDRAGKLANLNPGSGKLMQGVADCCALVHKEGQGAWLMKSLHMNRWTSGLGWARAGHGQAG</sequence>
<dbReference type="InterPro" id="IPR058922">
    <property type="entry name" value="WHD_DRP"/>
</dbReference>
<dbReference type="EMBL" id="CAJGYO010000009">
    <property type="protein sequence ID" value="CAD6252370.1"/>
    <property type="molecule type" value="Genomic_DNA"/>
</dbReference>
<feature type="domain" description="R13L1/DRL21-like LRR repeat region" evidence="3">
    <location>
        <begin position="164"/>
        <end position="291"/>
    </location>
</feature>
<organism evidence="4 5">
    <name type="scientific">Miscanthus lutarioriparius</name>
    <dbReference type="NCBI Taxonomy" id="422564"/>
    <lineage>
        <taxon>Eukaryota</taxon>
        <taxon>Viridiplantae</taxon>
        <taxon>Streptophyta</taxon>
        <taxon>Embryophyta</taxon>
        <taxon>Tracheophyta</taxon>
        <taxon>Spermatophyta</taxon>
        <taxon>Magnoliopsida</taxon>
        <taxon>Liliopsida</taxon>
        <taxon>Poales</taxon>
        <taxon>Poaceae</taxon>
        <taxon>PACMAD clade</taxon>
        <taxon>Panicoideae</taxon>
        <taxon>Andropogonodae</taxon>
        <taxon>Andropogoneae</taxon>
        <taxon>Saccharinae</taxon>
        <taxon>Miscanthus</taxon>
    </lineage>
</organism>
<dbReference type="Gene3D" id="3.80.10.10">
    <property type="entry name" value="Ribonuclease Inhibitor"/>
    <property type="match status" value="2"/>
</dbReference>
<gene>
    <name evidence="4" type="ORF">NCGR_LOCUS36025</name>
</gene>
<keyword evidence="5" id="KW-1185">Reference proteome</keyword>
<dbReference type="PANTHER" id="PTHR47186:SF51">
    <property type="entry name" value="NB-ARC DOMAIN-CONTAINING PROTEIN"/>
    <property type="match status" value="1"/>
</dbReference>
<dbReference type="Pfam" id="PF25019">
    <property type="entry name" value="LRR_R13L1-DRL21"/>
    <property type="match status" value="1"/>
</dbReference>
<dbReference type="InterPro" id="IPR032675">
    <property type="entry name" value="LRR_dom_sf"/>
</dbReference>
<feature type="domain" description="Disease resistance protein winged helix" evidence="2">
    <location>
        <begin position="25"/>
        <end position="74"/>
    </location>
</feature>
<proteinExistence type="predicted"/>
<reference evidence="4" key="1">
    <citation type="submission" date="2020-10" db="EMBL/GenBank/DDBJ databases">
        <authorList>
            <person name="Han B."/>
            <person name="Lu T."/>
            <person name="Zhao Q."/>
            <person name="Huang X."/>
            <person name="Zhao Y."/>
        </authorList>
    </citation>
    <scope>NUCLEOTIDE SEQUENCE</scope>
</reference>
<dbReference type="Proteomes" id="UP000604825">
    <property type="component" value="Unassembled WGS sequence"/>
</dbReference>
<feature type="compositionally biased region" description="Basic and acidic residues" evidence="1">
    <location>
        <begin position="350"/>
        <end position="367"/>
    </location>
</feature>
<comment type="caution">
    <text evidence="4">The sequence shown here is derived from an EMBL/GenBank/DDBJ whole genome shotgun (WGS) entry which is preliminary data.</text>
</comment>
<dbReference type="Pfam" id="PF23559">
    <property type="entry name" value="WHD_DRP"/>
    <property type="match status" value="1"/>
</dbReference>
<dbReference type="AlphaFoldDB" id="A0A811Q8S0"/>
<evidence type="ECO:0000313" key="4">
    <source>
        <dbReference type="EMBL" id="CAD6252370.1"/>
    </source>
</evidence>
<dbReference type="OrthoDB" id="1050628at2759"/>
<feature type="region of interest" description="Disordered" evidence="1">
    <location>
        <begin position="343"/>
        <end position="373"/>
    </location>
</feature>
<accession>A0A811Q8S0</accession>
<evidence type="ECO:0000259" key="3">
    <source>
        <dbReference type="Pfam" id="PF25019"/>
    </source>
</evidence>
<dbReference type="InterPro" id="IPR056789">
    <property type="entry name" value="LRR_R13L1-DRL21"/>
</dbReference>
<dbReference type="SUPFAM" id="SSF52058">
    <property type="entry name" value="L domain-like"/>
    <property type="match status" value="1"/>
</dbReference>
<evidence type="ECO:0000256" key="1">
    <source>
        <dbReference type="SAM" id="MobiDB-lite"/>
    </source>
</evidence>
<name>A0A811Q8S0_9POAL</name>
<dbReference type="PANTHER" id="PTHR47186">
    <property type="entry name" value="LEUCINE-RICH REPEAT-CONTAINING PROTEIN 57"/>
    <property type="match status" value="1"/>
</dbReference>